<protein>
    <submittedName>
        <fullName evidence="1">Uncharacterized protein</fullName>
    </submittedName>
</protein>
<gene>
    <name evidence="1" type="ORF">Vadar_032801</name>
</gene>
<keyword evidence="2" id="KW-1185">Reference proteome</keyword>
<evidence type="ECO:0000313" key="1">
    <source>
        <dbReference type="EMBL" id="KAH7867388.1"/>
    </source>
</evidence>
<proteinExistence type="predicted"/>
<sequence length="68" mass="7284">MEDQSMARMGSLLAIGGRERVAPPPPSEFSNIDRSQVTSAMEDSRRAETLRKSAVAAMAKTCTTAAEL</sequence>
<evidence type="ECO:0000313" key="2">
    <source>
        <dbReference type="Proteomes" id="UP000828048"/>
    </source>
</evidence>
<dbReference type="Proteomes" id="UP000828048">
    <property type="component" value="Chromosome 9"/>
</dbReference>
<accession>A0ACB7ZN33</accession>
<reference evidence="1 2" key="1">
    <citation type="journal article" date="2021" name="Hortic Res">
        <title>High-quality reference genome and annotation aids understanding of berry development for evergreen blueberry (Vaccinium darrowii).</title>
        <authorList>
            <person name="Yu J."/>
            <person name="Hulse-Kemp A.M."/>
            <person name="Babiker E."/>
            <person name="Staton M."/>
        </authorList>
    </citation>
    <scope>NUCLEOTIDE SEQUENCE [LARGE SCALE GENOMIC DNA]</scope>
    <source>
        <strain evidence="2">cv. NJ 8807/NJ 8810</strain>
        <tissue evidence="1">Young leaf</tissue>
    </source>
</reference>
<comment type="caution">
    <text evidence="1">The sequence shown here is derived from an EMBL/GenBank/DDBJ whole genome shotgun (WGS) entry which is preliminary data.</text>
</comment>
<dbReference type="EMBL" id="CM037159">
    <property type="protein sequence ID" value="KAH7867388.1"/>
    <property type="molecule type" value="Genomic_DNA"/>
</dbReference>
<organism evidence="1 2">
    <name type="scientific">Vaccinium darrowii</name>
    <dbReference type="NCBI Taxonomy" id="229202"/>
    <lineage>
        <taxon>Eukaryota</taxon>
        <taxon>Viridiplantae</taxon>
        <taxon>Streptophyta</taxon>
        <taxon>Embryophyta</taxon>
        <taxon>Tracheophyta</taxon>
        <taxon>Spermatophyta</taxon>
        <taxon>Magnoliopsida</taxon>
        <taxon>eudicotyledons</taxon>
        <taxon>Gunneridae</taxon>
        <taxon>Pentapetalae</taxon>
        <taxon>asterids</taxon>
        <taxon>Ericales</taxon>
        <taxon>Ericaceae</taxon>
        <taxon>Vaccinioideae</taxon>
        <taxon>Vaccinieae</taxon>
        <taxon>Vaccinium</taxon>
    </lineage>
</organism>
<name>A0ACB7ZN33_9ERIC</name>